<proteinExistence type="inferred from homology"/>
<name>A0A545T450_9GAMM</name>
<dbReference type="GO" id="GO:0051301">
    <property type="term" value="P:cell division"/>
    <property type="evidence" value="ECO:0007669"/>
    <property type="project" value="UniProtKB-UniRule"/>
</dbReference>
<dbReference type="InterPro" id="IPR011931">
    <property type="entry name" value="Recomb_XerC"/>
</dbReference>
<comment type="similarity">
    <text evidence="2 11">Belongs to the 'phage' integrase family. XerC subfamily.</text>
</comment>
<organism evidence="14 16">
    <name type="scientific">Aliikangiella marina</name>
    <dbReference type="NCBI Taxonomy" id="1712262"/>
    <lineage>
        <taxon>Bacteria</taxon>
        <taxon>Pseudomonadati</taxon>
        <taxon>Pseudomonadota</taxon>
        <taxon>Gammaproteobacteria</taxon>
        <taxon>Oceanospirillales</taxon>
        <taxon>Pleioneaceae</taxon>
        <taxon>Aliikangiella</taxon>
    </lineage>
</organism>
<evidence type="ECO:0000256" key="6">
    <source>
        <dbReference type="ARBA" id="ARBA00022829"/>
    </source>
</evidence>
<keyword evidence="6 11" id="KW-0159">Chromosome partition</keyword>
<dbReference type="Gene3D" id="1.10.443.10">
    <property type="entry name" value="Intergrase catalytic core"/>
    <property type="match status" value="1"/>
</dbReference>
<gene>
    <name evidence="11 14" type="primary">xerC</name>
    <name evidence="14" type="ORF">FLL45_17415</name>
    <name evidence="15" type="ORF">FLL45_17695</name>
</gene>
<evidence type="ECO:0000256" key="7">
    <source>
        <dbReference type="ARBA" id="ARBA00022908"/>
    </source>
</evidence>
<dbReference type="PANTHER" id="PTHR30349:SF81">
    <property type="entry name" value="TYROSINE RECOMBINASE XERC"/>
    <property type="match status" value="1"/>
</dbReference>
<keyword evidence="8 11" id="KW-0238">DNA-binding</keyword>
<keyword evidence="16" id="KW-1185">Reference proteome</keyword>
<keyword evidence="9 11" id="KW-0233">DNA recombination</keyword>
<keyword evidence="7 11" id="KW-0229">DNA integration</keyword>
<keyword evidence="4 11" id="KW-0963">Cytoplasm</keyword>
<dbReference type="Gene3D" id="1.10.150.130">
    <property type="match status" value="1"/>
</dbReference>
<dbReference type="InterPro" id="IPR002104">
    <property type="entry name" value="Integrase_catalytic"/>
</dbReference>
<evidence type="ECO:0000256" key="1">
    <source>
        <dbReference type="ARBA" id="ARBA00004496"/>
    </source>
</evidence>
<dbReference type="InterPro" id="IPR023009">
    <property type="entry name" value="Tyrosine_recombinase_XerC/XerD"/>
</dbReference>
<evidence type="ECO:0000256" key="2">
    <source>
        <dbReference type="ARBA" id="ARBA00006657"/>
    </source>
</evidence>
<evidence type="ECO:0000256" key="9">
    <source>
        <dbReference type="ARBA" id="ARBA00023172"/>
    </source>
</evidence>
<feature type="active site" evidence="11">
    <location>
        <position position="283"/>
    </location>
</feature>
<dbReference type="HAMAP" id="MF_01808">
    <property type="entry name" value="Recomb_XerC_XerD"/>
    <property type="match status" value="1"/>
</dbReference>
<dbReference type="OrthoDB" id="9801717at2"/>
<dbReference type="PANTHER" id="PTHR30349">
    <property type="entry name" value="PHAGE INTEGRASE-RELATED"/>
    <property type="match status" value="1"/>
</dbReference>
<comment type="function">
    <text evidence="11">Site-specific tyrosine recombinase, which acts by catalyzing the cutting and rejoining of the recombining DNA molecules. The XerC-XerD complex is essential to convert dimers of the bacterial chromosome into monomers to permit their segregation at cell division. It also contributes to the segregational stability of plasmids.</text>
</comment>
<evidence type="ECO:0000256" key="10">
    <source>
        <dbReference type="ARBA" id="ARBA00023306"/>
    </source>
</evidence>
<evidence type="ECO:0000259" key="13">
    <source>
        <dbReference type="PROSITE" id="PS51900"/>
    </source>
</evidence>
<keyword evidence="10 11" id="KW-0131">Cell cycle</keyword>
<dbReference type="PROSITE" id="PS51900">
    <property type="entry name" value="CB"/>
    <property type="match status" value="1"/>
</dbReference>
<evidence type="ECO:0000313" key="16">
    <source>
        <dbReference type="Proteomes" id="UP000317839"/>
    </source>
</evidence>
<evidence type="ECO:0000256" key="4">
    <source>
        <dbReference type="ARBA" id="ARBA00022490"/>
    </source>
</evidence>
<evidence type="ECO:0000313" key="14">
    <source>
        <dbReference type="EMBL" id="TQV72003.1"/>
    </source>
</evidence>
<feature type="domain" description="Core-binding (CB)" evidence="13">
    <location>
        <begin position="16"/>
        <end position="102"/>
    </location>
</feature>
<dbReference type="InterPro" id="IPR050090">
    <property type="entry name" value="Tyrosine_recombinase_XerCD"/>
</dbReference>
<protein>
    <recommendedName>
        <fullName evidence="3 11">Tyrosine recombinase XerC</fullName>
    </recommendedName>
</protein>
<feature type="active site" description="O-(3'-phospho-DNA)-tyrosine intermediate" evidence="11">
    <location>
        <position position="292"/>
    </location>
</feature>
<dbReference type="GO" id="GO:0007059">
    <property type="term" value="P:chromosome segregation"/>
    <property type="evidence" value="ECO:0007669"/>
    <property type="project" value="UniProtKB-UniRule"/>
</dbReference>
<dbReference type="InterPro" id="IPR044068">
    <property type="entry name" value="CB"/>
</dbReference>
<dbReference type="NCBIfam" id="NF040815">
    <property type="entry name" value="recomb_XerA_Arch"/>
    <property type="match status" value="1"/>
</dbReference>
<evidence type="ECO:0000259" key="12">
    <source>
        <dbReference type="PROSITE" id="PS51898"/>
    </source>
</evidence>
<feature type="active site" evidence="11">
    <location>
        <position position="163"/>
    </location>
</feature>
<dbReference type="GO" id="GO:0006313">
    <property type="term" value="P:DNA transposition"/>
    <property type="evidence" value="ECO:0007669"/>
    <property type="project" value="UniProtKB-UniRule"/>
</dbReference>
<comment type="caution">
    <text evidence="14">The sequence shown here is derived from an EMBL/GenBank/DDBJ whole genome shotgun (WGS) entry which is preliminary data.</text>
</comment>
<dbReference type="GO" id="GO:0009037">
    <property type="term" value="F:tyrosine-based site-specific recombinase activity"/>
    <property type="evidence" value="ECO:0007669"/>
    <property type="project" value="UniProtKB-UniRule"/>
</dbReference>
<dbReference type="Pfam" id="PF00589">
    <property type="entry name" value="Phage_integrase"/>
    <property type="match status" value="1"/>
</dbReference>
<dbReference type="RefSeq" id="WP_142943383.1">
    <property type="nucleotide sequence ID" value="NZ_VIKR01000005.1"/>
</dbReference>
<evidence type="ECO:0000256" key="11">
    <source>
        <dbReference type="HAMAP-Rule" id="MF_01808"/>
    </source>
</evidence>
<evidence type="ECO:0000256" key="5">
    <source>
        <dbReference type="ARBA" id="ARBA00022618"/>
    </source>
</evidence>
<dbReference type="InterPro" id="IPR011010">
    <property type="entry name" value="DNA_brk_join_enz"/>
</dbReference>
<evidence type="ECO:0000256" key="8">
    <source>
        <dbReference type="ARBA" id="ARBA00023125"/>
    </source>
</evidence>
<evidence type="ECO:0000256" key="3">
    <source>
        <dbReference type="ARBA" id="ARBA00015804"/>
    </source>
</evidence>
<comment type="subcellular location">
    <subcellularLocation>
        <location evidence="1 11">Cytoplasm</location>
    </subcellularLocation>
</comment>
<feature type="domain" description="Tyr recombinase" evidence="12">
    <location>
        <begin position="123"/>
        <end position="305"/>
    </location>
</feature>
<evidence type="ECO:0000313" key="15">
    <source>
        <dbReference type="EMBL" id="TQV72056.1"/>
    </source>
</evidence>
<dbReference type="Proteomes" id="UP000317839">
    <property type="component" value="Unassembled WGS sequence"/>
</dbReference>
<accession>A0A545T450</accession>
<dbReference type="NCBIfam" id="TIGR02224">
    <property type="entry name" value="recomb_XerC"/>
    <property type="match status" value="1"/>
</dbReference>
<comment type="subunit">
    <text evidence="11">Forms a cyclic heterotetrameric complex composed of two molecules of XerC and two molecules of XerD.</text>
</comment>
<dbReference type="GO" id="GO:0005737">
    <property type="term" value="C:cytoplasm"/>
    <property type="evidence" value="ECO:0007669"/>
    <property type="project" value="UniProtKB-SubCell"/>
</dbReference>
<dbReference type="InterPro" id="IPR004107">
    <property type="entry name" value="Integrase_SAM-like_N"/>
</dbReference>
<dbReference type="GO" id="GO:0003677">
    <property type="term" value="F:DNA binding"/>
    <property type="evidence" value="ECO:0007669"/>
    <property type="project" value="UniProtKB-UniRule"/>
</dbReference>
<dbReference type="InterPro" id="IPR010998">
    <property type="entry name" value="Integrase_recombinase_N"/>
</dbReference>
<dbReference type="EMBL" id="VIKR01000005">
    <property type="protein sequence ID" value="TQV72003.1"/>
    <property type="molecule type" value="Genomic_DNA"/>
</dbReference>
<keyword evidence="5 11" id="KW-0132">Cell division</keyword>
<dbReference type="SUPFAM" id="SSF56349">
    <property type="entry name" value="DNA breaking-rejoining enzymes"/>
    <property type="match status" value="1"/>
</dbReference>
<dbReference type="CDD" id="cd00798">
    <property type="entry name" value="INT_XerDC_C"/>
    <property type="match status" value="1"/>
</dbReference>
<dbReference type="Pfam" id="PF02899">
    <property type="entry name" value="Phage_int_SAM_1"/>
    <property type="match status" value="1"/>
</dbReference>
<feature type="active site" evidence="11">
    <location>
        <position position="187"/>
    </location>
</feature>
<dbReference type="AlphaFoldDB" id="A0A545T450"/>
<dbReference type="InterPro" id="IPR013762">
    <property type="entry name" value="Integrase-like_cat_sf"/>
</dbReference>
<sequence>MRSTKVKSKSIEAFATELAEPATAFLAQLCEQKNYSQLTAKNYRRQLEKLLNFVESLSILRWSQVKTIHIRQLSAFHHRQGMSPKSIALLLSACRSFFNYLIVKELVQFNPAKGVKAPKAAKTLPKTVEIDQLSALLEGIDDGEDIGIRDKAIAELFYSSALRLAELVRLNVEDIDFNDATARIIGKGNKTRIVPIGKKALEAIREWLTIRSVWLAGYELNAVFVTQRKTRLSPRSIQKRMEYWGKMVGINGRIHPHKFRHSCATHLLESSSDLRAVQELLGHANLSTTQVYTHLDFQQLASVYDKAHPRAKK</sequence>
<dbReference type="EMBL" id="VIKR01000005">
    <property type="protein sequence ID" value="TQV72056.1"/>
    <property type="molecule type" value="Genomic_DNA"/>
</dbReference>
<feature type="active site" evidence="11">
    <location>
        <position position="260"/>
    </location>
</feature>
<reference evidence="14 16" key="1">
    <citation type="submission" date="2019-06" db="EMBL/GenBank/DDBJ databases">
        <title>Draft genome of Aliikangiella marina GYP-15.</title>
        <authorList>
            <person name="Wang G."/>
        </authorList>
    </citation>
    <scope>NUCLEOTIDE SEQUENCE [LARGE SCALE GENOMIC DNA]</scope>
    <source>
        <strain evidence="14 16">GYP-15</strain>
    </source>
</reference>
<dbReference type="PROSITE" id="PS51898">
    <property type="entry name" value="TYR_RECOMBINASE"/>
    <property type="match status" value="1"/>
</dbReference>
<feature type="active site" evidence="11">
    <location>
        <position position="257"/>
    </location>
</feature>